<accession>S4Y4Y2</accession>
<evidence type="ECO:0000259" key="4">
    <source>
        <dbReference type="Pfam" id="PF13007"/>
    </source>
</evidence>
<evidence type="ECO:0000259" key="3">
    <source>
        <dbReference type="Pfam" id="PF13005"/>
    </source>
</evidence>
<dbReference type="EMBL" id="CP003969">
    <property type="protein sequence ID" value="AGP39496.1"/>
    <property type="molecule type" value="Genomic_DNA"/>
</dbReference>
<evidence type="ECO:0000313" key="7">
    <source>
        <dbReference type="Proteomes" id="UP000014803"/>
    </source>
</evidence>
<feature type="domain" description="Transposase TnpC homeodomain" evidence="4">
    <location>
        <begin position="56"/>
        <end position="142"/>
    </location>
</feature>
<dbReference type="STRING" id="1254432.SCE1572_36415"/>
<dbReference type="Proteomes" id="UP000014803">
    <property type="component" value="Chromosome"/>
</dbReference>
<dbReference type="RefSeq" id="WP_020739170.1">
    <property type="nucleotide sequence ID" value="NC_021658.1"/>
</dbReference>
<dbReference type="PANTHER" id="PTHR33678:SF1">
    <property type="entry name" value="BLL1576 PROTEIN"/>
    <property type="match status" value="1"/>
</dbReference>
<feature type="domain" description="Transposase IS66 C-terminal" evidence="5">
    <location>
        <begin position="601"/>
        <end position="637"/>
    </location>
</feature>
<feature type="domain" description="Transposase IS66 zinc-finger binding" evidence="3">
    <location>
        <begin position="151"/>
        <end position="194"/>
    </location>
</feature>
<dbReference type="PATRIC" id="fig|1254432.3.peg.8253"/>
<reference evidence="6 7" key="1">
    <citation type="journal article" date="2013" name="Sci. Rep.">
        <title>Extraordinary expansion of a Sorangium cellulosum genome from an alkaline milieu.</title>
        <authorList>
            <person name="Han K."/>
            <person name="Li Z.F."/>
            <person name="Peng R."/>
            <person name="Zhu L.P."/>
            <person name="Zhou T."/>
            <person name="Wang L.G."/>
            <person name="Li S.G."/>
            <person name="Zhang X.B."/>
            <person name="Hu W."/>
            <person name="Wu Z.H."/>
            <person name="Qin N."/>
            <person name="Li Y.Z."/>
        </authorList>
    </citation>
    <scope>NUCLEOTIDE SEQUENCE [LARGE SCALE GENOMIC DNA]</scope>
    <source>
        <strain evidence="6 7">So0157-2</strain>
    </source>
</reference>
<evidence type="ECO:0000259" key="5">
    <source>
        <dbReference type="Pfam" id="PF13817"/>
    </source>
</evidence>
<dbReference type="InterPro" id="IPR004291">
    <property type="entry name" value="Transposase_IS66_central"/>
</dbReference>
<dbReference type="eggNOG" id="COG3316">
    <property type="taxonomic scope" value="Bacteria"/>
</dbReference>
<evidence type="ECO:0008006" key="8">
    <source>
        <dbReference type="Google" id="ProtNLM"/>
    </source>
</evidence>
<evidence type="ECO:0000256" key="1">
    <source>
        <dbReference type="SAM" id="MobiDB-lite"/>
    </source>
</evidence>
<feature type="domain" description="Transposase IS66 central" evidence="2">
    <location>
        <begin position="312"/>
        <end position="593"/>
    </location>
</feature>
<dbReference type="Pfam" id="PF03050">
    <property type="entry name" value="DDE_Tnp_IS66"/>
    <property type="match status" value="2"/>
</dbReference>
<dbReference type="PANTHER" id="PTHR33678">
    <property type="entry name" value="BLL1576 PROTEIN"/>
    <property type="match status" value="1"/>
</dbReference>
<gene>
    <name evidence="6" type="ORF">SCE1572_36415</name>
</gene>
<dbReference type="HOGENOM" id="CLU_023034_0_1_7"/>
<dbReference type="KEGG" id="scu:SCE1572_36415"/>
<dbReference type="Pfam" id="PF13005">
    <property type="entry name" value="zf-IS66"/>
    <property type="match status" value="1"/>
</dbReference>
<proteinExistence type="predicted"/>
<dbReference type="InterPro" id="IPR024474">
    <property type="entry name" value="Znf_dom_IS66"/>
</dbReference>
<protein>
    <recommendedName>
        <fullName evidence="8">Transposase</fullName>
    </recommendedName>
</protein>
<feature type="domain" description="Transposase IS66 central" evidence="2">
    <location>
        <begin position="211"/>
        <end position="307"/>
    </location>
</feature>
<dbReference type="NCBIfam" id="NF033517">
    <property type="entry name" value="transpos_IS66"/>
    <property type="match status" value="1"/>
</dbReference>
<feature type="compositionally biased region" description="Pro residues" evidence="1">
    <location>
        <begin position="113"/>
        <end position="124"/>
    </location>
</feature>
<dbReference type="AlphaFoldDB" id="S4Y4Y2"/>
<feature type="compositionally biased region" description="Low complexity" evidence="1">
    <location>
        <begin position="101"/>
        <end position="112"/>
    </location>
</feature>
<dbReference type="eggNOG" id="COG4974">
    <property type="taxonomic scope" value="Bacteria"/>
</dbReference>
<feature type="region of interest" description="Disordered" evidence="1">
    <location>
        <begin position="90"/>
        <end position="142"/>
    </location>
</feature>
<organism evidence="6 7">
    <name type="scientific">Sorangium cellulosum So0157-2</name>
    <dbReference type="NCBI Taxonomy" id="1254432"/>
    <lineage>
        <taxon>Bacteria</taxon>
        <taxon>Pseudomonadati</taxon>
        <taxon>Myxococcota</taxon>
        <taxon>Polyangia</taxon>
        <taxon>Polyangiales</taxon>
        <taxon>Polyangiaceae</taxon>
        <taxon>Sorangium</taxon>
    </lineage>
</organism>
<dbReference type="InterPro" id="IPR052344">
    <property type="entry name" value="Transposase-related"/>
</dbReference>
<dbReference type="Pfam" id="PF13817">
    <property type="entry name" value="DDE_Tnp_IS66_C"/>
    <property type="match status" value="1"/>
</dbReference>
<sequence length="648" mass="71517">MARPMTEPPAPPAKLPVDIEDVRLKLEQLAAEGRIADLIELVVQLLVGQRDTNTALSVRLANALRELYGRKSQKVSSEQLSLMLAALGDAEQKGGEPAPAPSNEAAATEPGDGPVPQPPDPPKPPRGRGGRAPLPRDLPREERVIQVPEAERACGHCGETKQCIGYRTSEVLDFVPAQFRIIEEKREKLACPACPEEGVVTAASEKVMDRGRPGPGLLAHILVHKYHDSTPLYRQTQQYERSGVSLSPSTLGDWAAFGVDVLTPVADRIFERVVDAFYLHVDDTGLRVLDRDHPNGVKRGHVWSFAAQVDDAHILVHEYHDSTPLYRQTQQYERSGVSLSPSTLGDWAAFGVDVLTPVADRIFERVVDAFYLHVDDTGLRVLDRDHPNGVKRGHVWSFAAQVDDGTKLVAFRYAPDWSSKRPAVMLAGFCGYMQGDGYAGYDAMEDEDGAPVVTDERRLGCGMHIRAKFEKAAKSGDARAAIALSYFKTIYRVEAACKAEGLGPDARKERRDEQSLGAVDELYRWIRELHPRLVPKTPLYEATRYALGQEAAWRRCFTDGRFEIDNGEAERSLRRISIGRKNYLFAGSDKGAERLARAYTVFGSCQLNGIDPLAWATDVIGKLQAGWPLSRLDELLPDAWGKSPATDA</sequence>
<evidence type="ECO:0000313" key="6">
    <source>
        <dbReference type="EMBL" id="AGP39496.1"/>
    </source>
</evidence>
<name>S4Y4Y2_SORCE</name>
<evidence type="ECO:0000259" key="2">
    <source>
        <dbReference type="Pfam" id="PF03050"/>
    </source>
</evidence>
<dbReference type="Pfam" id="PF13007">
    <property type="entry name" value="LZ_Tnp_IS66"/>
    <property type="match status" value="1"/>
</dbReference>
<dbReference type="InterPro" id="IPR039552">
    <property type="entry name" value="IS66_C"/>
</dbReference>
<dbReference type="InterPro" id="IPR024463">
    <property type="entry name" value="Transposase_TnpC_homeodom"/>
</dbReference>